<comment type="subcellular location">
    <subcellularLocation>
        <location evidence="1">Cell membrane</location>
        <topology evidence="1">Multi-pass membrane protein</topology>
    </subcellularLocation>
</comment>
<dbReference type="GO" id="GO:0005506">
    <property type="term" value="F:iron ion binding"/>
    <property type="evidence" value="ECO:0007669"/>
    <property type="project" value="UniProtKB-UniRule"/>
</dbReference>
<comment type="caution">
    <text evidence="1">Lacks conserved residue(s) required for the propagation of feature annotation.</text>
</comment>
<keyword evidence="2" id="KW-0503">Monooxygenase</keyword>
<dbReference type="HAMAP" id="MF_02093">
    <property type="entry name" value="Beta_carotene_diox"/>
    <property type="match status" value="1"/>
</dbReference>
<feature type="transmembrane region" description="Helical" evidence="1">
    <location>
        <begin position="266"/>
        <end position="284"/>
    </location>
</feature>
<dbReference type="GO" id="GO:0010436">
    <property type="term" value="F:carotenoid dioxygenase activity"/>
    <property type="evidence" value="ECO:0007669"/>
    <property type="project" value="UniProtKB-UniRule"/>
</dbReference>
<dbReference type="EC" id="1.13.11.63" evidence="1"/>
<feature type="transmembrane region" description="Helical" evidence="1">
    <location>
        <begin position="48"/>
        <end position="67"/>
    </location>
</feature>
<feature type="binding site" evidence="1">
    <location>
        <position position="231"/>
    </location>
    <ligand>
        <name>Fe cation</name>
        <dbReference type="ChEBI" id="CHEBI:24875"/>
    </ligand>
</feature>
<keyword evidence="1" id="KW-1133">Transmembrane helix</keyword>
<keyword evidence="1" id="KW-0223">Dioxygenase</keyword>
<comment type="function">
    <text evidence="1">Catalyzes the cleavage of beta-carotene at its central double bond (15,15') to yield two molecules of all-trans-retinal.</text>
</comment>
<dbReference type="GO" id="GO:0004497">
    <property type="term" value="F:monooxygenase activity"/>
    <property type="evidence" value="ECO:0007669"/>
    <property type="project" value="UniProtKB-KW"/>
</dbReference>
<feature type="binding site" evidence="1">
    <location>
        <position position="115"/>
    </location>
    <ligand>
        <name>Fe cation</name>
        <dbReference type="ChEBI" id="CHEBI:24875"/>
    </ligand>
</feature>
<dbReference type="EMBL" id="FNYV01000009">
    <property type="protein sequence ID" value="SEJ88012.1"/>
    <property type="molecule type" value="Genomic_DNA"/>
</dbReference>
<dbReference type="GO" id="GO:0016121">
    <property type="term" value="P:carotene catabolic process"/>
    <property type="evidence" value="ECO:0007669"/>
    <property type="project" value="UniProtKB-UniRule"/>
</dbReference>
<feature type="transmembrane region" description="Helical" evidence="1">
    <location>
        <begin position="79"/>
        <end position="97"/>
    </location>
</feature>
<keyword evidence="1" id="KW-0812">Transmembrane</keyword>
<dbReference type="STRING" id="1144548.SAMN05443287_109117"/>
<dbReference type="GO" id="GO:0003834">
    <property type="term" value="F:beta-carotene 15,15'-dioxygenase activity"/>
    <property type="evidence" value="ECO:0007669"/>
    <property type="project" value="UniProtKB-EC"/>
</dbReference>
<keyword evidence="1" id="KW-0479">Metal-binding</keyword>
<protein>
    <recommendedName>
        <fullName evidence="1">Probable beta-carotene 15,15'-dioxygenase</fullName>
        <ecNumber evidence="1">1.13.11.63</ecNumber>
    </recommendedName>
</protein>
<evidence type="ECO:0000256" key="1">
    <source>
        <dbReference type="HAMAP-Rule" id="MF_02093"/>
    </source>
</evidence>
<reference evidence="3" key="1">
    <citation type="submission" date="2016-10" db="EMBL/GenBank/DDBJ databases">
        <authorList>
            <person name="Varghese N."/>
            <person name="Submissions S."/>
        </authorList>
    </citation>
    <scope>NUCLEOTIDE SEQUENCE [LARGE SCALE GENOMIC DNA]</scope>
    <source>
        <strain evidence="3">CGMCC 4.7038</strain>
    </source>
</reference>
<sequence>MRLYGPLVWAGGDQLPARVAVVASRAVVGATLAVELVVPGGWGDAGPALLVAGLVVGIPHGALDHLVPRFVLGPRAPRVALLAAGYAALVVAVFLAFRALPGPALLAFLLLSAAHFGTGETAFTDFRAGRPSRIDPLTAAAFGTTLVLLPLAAHRAEVAPLVAALSAGSGGLPPGPARAAVTAVTVLAVVAGVRCWRRGDHALAAELALLLALVLVVPPLAAFGAYFGGWHAPRHLARLLAADPSNAADLAAGRLARPLRRLARQAALPSLAALGVLAVLWLTADWPESAATALMLIAALTVPHALVVAVLDRAARRTAIRPRHLADGQPRRP</sequence>
<evidence type="ECO:0000313" key="2">
    <source>
        <dbReference type="EMBL" id="SEJ88012.1"/>
    </source>
</evidence>
<comment type="catalytic activity">
    <reaction evidence="1">
        <text>all-trans-beta-carotene + O2 = 2 all-trans-retinal</text>
        <dbReference type="Rhea" id="RHEA:32887"/>
        <dbReference type="ChEBI" id="CHEBI:15379"/>
        <dbReference type="ChEBI" id="CHEBI:17579"/>
        <dbReference type="ChEBI" id="CHEBI:17898"/>
        <dbReference type="EC" id="1.13.11.63"/>
    </reaction>
</comment>
<feature type="binding site" evidence="1">
    <location>
        <position position="235"/>
    </location>
    <ligand>
        <name>Fe cation</name>
        <dbReference type="ChEBI" id="CHEBI:24875"/>
    </ligand>
</feature>
<keyword evidence="1" id="KW-0560">Oxidoreductase</keyword>
<comment type="similarity">
    <text evidence="1">Belongs to the Brp/Blh beta-carotene diooxygenase family.</text>
</comment>
<feature type="transmembrane region" description="Helical" evidence="1">
    <location>
        <begin position="207"/>
        <end position="228"/>
    </location>
</feature>
<feature type="binding site" evidence="1">
    <location>
        <position position="60"/>
    </location>
    <ligand>
        <name>Fe cation</name>
        <dbReference type="ChEBI" id="CHEBI:24875"/>
    </ligand>
</feature>
<dbReference type="Pfam" id="PF15461">
    <property type="entry name" value="BCD"/>
    <property type="match status" value="1"/>
</dbReference>
<dbReference type="AlphaFoldDB" id="A0A1H7CLL5"/>
<accession>A0A1H7CLL5</accession>
<dbReference type="GO" id="GO:0005886">
    <property type="term" value="C:plasma membrane"/>
    <property type="evidence" value="ECO:0007669"/>
    <property type="project" value="UniProtKB-SubCell"/>
</dbReference>
<keyword evidence="1" id="KW-0408">Iron</keyword>
<comment type="cofactor">
    <cofactor evidence="1">
        <name>Fe(2+)</name>
        <dbReference type="ChEBI" id="CHEBI:29033"/>
    </cofactor>
</comment>
<dbReference type="InterPro" id="IPR022270">
    <property type="entry name" value="Blh_diox"/>
</dbReference>
<name>A0A1H7CLL5_9ACTN</name>
<proteinExistence type="inferred from homology"/>
<feature type="transmembrane region" description="Helical" evidence="1">
    <location>
        <begin position="290"/>
        <end position="311"/>
    </location>
</feature>
<organism evidence="2 3">
    <name type="scientific">Micromonospora phaseoli</name>
    <dbReference type="NCBI Taxonomy" id="1144548"/>
    <lineage>
        <taxon>Bacteria</taxon>
        <taxon>Bacillati</taxon>
        <taxon>Actinomycetota</taxon>
        <taxon>Actinomycetes</taxon>
        <taxon>Micromonosporales</taxon>
        <taxon>Micromonosporaceae</taxon>
        <taxon>Micromonospora</taxon>
    </lineage>
</organism>
<keyword evidence="1" id="KW-1003">Cell membrane</keyword>
<evidence type="ECO:0000313" key="3">
    <source>
        <dbReference type="Proteomes" id="UP000198707"/>
    </source>
</evidence>
<keyword evidence="1" id="KW-0472">Membrane</keyword>
<keyword evidence="3" id="KW-1185">Reference proteome</keyword>
<gene>
    <name evidence="2" type="ORF">SAMN05443287_109117</name>
</gene>
<dbReference type="Proteomes" id="UP000198707">
    <property type="component" value="Unassembled WGS sequence"/>
</dbReference>
<dbReference type="NCBIfam" id="TIGR03753">
    <property type="entry name" value="blh_monoox"/>
    <property type="match status" value="1"/>
</dbReference>